<dbReference type="Proteomes" id="UP001174691">
    <property type="component" value="Unassembled WGS sequence"/>
</dbReference>
<dbReference type="PANTHER" id="PTHR43047:SF74">
    <property type="entry name" value="HISTIDINE KINASE-RELATED"/>
    <property type="match status" value="1"/>
</dbReference>
<dbReference type="CDD" id="cd00130">
    <property type="entry name" value="PAS"/>
    <property type="match status" value="1"/>
</dbReference>
<dbReference type="Pfam" id="PF00072">
    <property type="entry name" value="Response_reg"/>
    <property type="match status" value="1"/>
</dbReference>
<evidence type="ECO:0000256" key="4">
    <source>
        <dbReference type="ARBA" id="ARBA00022490"/>
    </source>
</evidence>
<evidence type="ECO:0000256" key="2">
    <source>
        <dbReference type="ARBA" id="ARBA00004496"/>
    </source>
</evidence>
<dbReference type="InterPro" id="IPR003594">
    <property type="entry name" value="HATPase_dom"/>
</dbReference>
<feature type="region of interest" description="Disordered" evidence="13">
    <location>
        <begin position="1028"/>
        <end position="1094"/>
    </location>
</feature>
<evidence type="ECO:0000256" key="3">
    <source>
        <dbReference type="ARBA" id="ARBA00012438"/>
    </source>
</evidence>
<dbReference type="InterPro" id="IPR000700">
    <property type="entry name" value="PAS-assoc_C"/>
</dbReference>
<feature type="region of interest" description="Disordered" evidence="13">
    <location>
        <begin position="1106"/>
        <end position="1140"/>
    </location>
</feature>
<sequence>MAPYGVAAASTRSLRPSTPDMQQGQLAFSAMQLLPVPLLVLSSLKRIALANGAMGRLLGIVQESAEETDMAALDHVRGQTLSQLGIEDTHKRKVVDRPDPDGENNIPSTQGLEFPARVSHRPGPTGVVEVQITKEDASRPSSNSTPRANKAANQYRANVVITTFQINDEHTYFNLTFTEIKTRTSPPSQSTSDKSVAGTTDRVPAVAPASTHTEQMIDRVQQKDEEQFRTICDTMPQLVWITTPEGTPYFYNQRWYEYTGLTPEASVGEGWTRGVHPDDIAESERLFQRSLNTGEPFQTEYRYRSKDGKWNWFFVRALPFRSKETGKIERWLGTCTDAHETIESRREVERTWQQLLTVISHAQVTVFQVDTRRRVTLLEGAMVEEAIDGHDVGPRWYGGRDMYEVFSKVSKAPVERQQRFFGPIETILAGYPTEILQDDEFDGRFYTTRFLPIGAQGEDALVRGSKVEGVIGVIRDVTELKSKEADISRQAQEKQQLVASEAAAKEASKLKSQFLANMSHEIRTPITGVIGMAELLLDLDLGEEQREFTENIYRSANALLTVINDILDFSKVESGRLDIEEVQFSLSVIVRDVNKMLGFAAQRKNLDFSSDISDDIVDDLVVMGDPGRVRQIITNLLTNSIKFTNQGHVKFSVFKESETKDEIEIRFVIEDTGIGIEEEVRKRLFVPFSQGDASTARKFGGTGLGLTICKSLLDLMRGRITLESVVGSGTTVTFWIPFKKPAGTDTDLVRIDPLSDRLKSDLSVSGNSSEPDGLVSNIPPELASSGLMDGLKHSRSHKRKISSNVTPSGTPSMDEIKHADRANMHILVVEDNAINQQIATKTIKKLGFSVSAAWNGKEALDYLVAAQEGKQRKPNVILMDVQMPVIDGYKCTHLLRRHVPYKAYVQDVPIVAMTASAIQGDREKCRKAGMDDYLAKPVRGKVLEQMLVRWTTVRKRPALPKHNSSHGSETSEVDCSNDGEHCDNADIPCVEHDDDDFLNLRQTPLDDLRHHPIDAVLPLIDSGQYLEHSQAQQLQSQPTPQWPTMSNTPAKPALTRSDTEETQLVRKKVERNDSTQTAKRTTSKTRNETDGELAAQGRDAKLFDAAGAGPEQIPGPHRPFPELSPGSGAGEALTEANMERLMKEEEYKFWHSHDNETSEEDS</sequence>
<dbReference type="Pfam" id="PF00512">
    <property type="entry name" value="HisKA"/>
    <property type="match status" value="1"/>
</dbReference>
<keyword evidence="8" id="KW-0418">Kinase</keyword>
<evidence type="ECO:0000259" key="14">
    <source>
        <dbReference type="PROSITE" id="PS50109"/>
    </source>
</evidence>
<comment type="function">
    <text evidence="11">Involved in the control of the SAPK-dependent transcriptional response to peroxide stress. Regulates sty1 activity.</text>
</comment>
<dbReference type="InterPro" id="IPR005467">
    <property type="entry name" value="His_kinase_dom"/>
</dbReference>
<evidence type="ECO:0000256" key="1">
    <source>
        <dbReference type="ARBA" id="ARBA00000085"/>
    </source>
</evidence>
<keyword evidence="9" id="KW-0067">ATP-binding</keyword>
<evidence type="ECO:0000313" key="18">
    <source>
        <dbReference type="EMBL" id="KAJ9137610.1"/>
    </source>
</evidence>
<evidence type="ECO:0000256" key="5">
    <source>
        <dbReference type="ARBA" id="ARBA00022553"/>
    </source>
</evidence>
<dbReference type="EMBL" id="JANBVN010000157">
    <property type="protein sequence ID" value="KAJ9137610.1"/>
    <property type="molecule type" value="Genomic_DNA"/>
</dbReference>
<dbReference type="NCBIfam" id="TIGR00229">
    <property type="entry name" value="sensory_box"/>
    <property type="match status" value="1"/>
</dbReference>
<dbReference type="InterPro" id="IPR013655">
    <property type="entry name" value="PAS_fold_3"/>
</dbReference>
<dbReference type="Gene3D" id="3.40.50.2300">
    <property type="match status" value="1"/>
</dbReference>
<dbReference type="InterPro" id="IPR004358">
    <property type="entry name" value="Sig_transdc_His_kin-like_C"/>
</dbReference>
<dbReference type="GO" id="GO:0009927">
    <property type="term" value="F:histidine phosphotransfer kinase activity"/>
    <property type="evidence" value="ECO:0007669"/>
    <property type="project" value="TreeGrafter"/>
</dbReference>
<name>A0AA38RGY4_9PEZI</name>
<keyword evidence="6" id="KW-0808">Transferase</keyword>
<dbReference type="CDD" id="cd16922">
    <property type="entry name" value="HATPase_EvgS-ArcB-TorS-like"/>
    <property type="match status" value="1"/>
</dbReference>
<dbReference type="InterPro" id="IPR001610">
    <property type="entry name" value="PAC"/>
</dbReference>
<dbReference type="GO" id="GO:1900745">
    <property type="term" value="P:positive regulation of p38MAPK cascade"/>
    <property type="evidence" value="ECO:0007669"/>
    <property type="project" value="UniProtKB-ARBA"/>
</dbReference>
<proteinExistence type="predicted"/>
<evidence type="ECO:0000256" key="11">
    <source>
        <dbReference type="ARBA" id="ARBA00054109"/>
    </source>
</evidence>
<dbReference type="SMART" id="SM00388">
    <property type="entry name" value="HisKA"/>
    <property type="match status" value="1"/>
</dbReference>
<feature type="domain" description="Response regulatory" evidence="15">
    <location>
        <begin position="825"/>
        <end position="951"/>
    </location>
</feature>
<dbReference type="AlphaFoldDB" id="A0AA38RGY4"/>
<dbReference type="InterPro" id="IPR036097">
    <property type="entry name" value="HisK_dim/P_sf"/>
</dbReference>
<dbReference type="GO" id="GO:0005886">
    <property type="term" value="C:plasma membrane"/>
    <property type="evidence" value="ECO:0007669"/>
    <property type="project" value="TreeGrafter"/>
</dbReference>
<dbReference type="InterPro" id="IPR000014">
    <property type="entry name" value="PAS"/>
</dbReference>
<feature type="compositionally biased region" description="Polar residues" evidence="13">
    <location>
        <begin position="139"/>
        <end position="151"/>
    </location>
</feature>
<evidence type="ECO:0000256" key="13">
    <source>
        <dbReference type="SAM" id="MobiDB-lite"/>
    </source>
</evidence>
<evidence type="ECO:0000256" key="7">
    <source>
        <dbReference type="ARBA" id="ARBA00022741"/>
    </source>
</evidence>
<feature type="region of interest" description="Disordered" evidence="13">
    <location>
        <begin position="1"/>
        <end position="20"/>
    </location>
</feature>
<dbReference type="InterPro" id="IPR011006">
    <property type="entry name" value="CheY-like_superfamily"/>
</dbReference>
<dbReference type="InterPro" id="IPR036890">
    <property type="entry name" value="HATPase_C_sf"/>
</dbReference>
<dbReference type="FunFam" id="1.10.287.130:FF:000002">
    <property type="entry name" value="Two-component osmosensing histidine kinase"/>
    <property type="match status" value="1"/>
</dbReference>
<gene>
    <name evidence="18" type="ORF">NKR19_g8151</name>
</gene>
<evidence type="ECO:0000256" key="6">
    <source>
        <dbReference type="ARBA" id="ARBA00022679"/>
    </source>
</evidence>
<keyword evidence="7" id="KW-0547">Nucleotide-binding</keyword>
<protein>
    <recommendedName>
        <fullName evidence="3">histidine kinase</fullName>
        <ecNumber evidence="3">2.7.13.3</ecNumber>
    </recommendedName>
</protein>
<feature type="compositionally biased region" description="Polar residues" evidence="13">
    <location>
        <begin position="10"/>
        <end position="20"/>
    </location>
</feature>
<dbReference type="EC" id="2.7.13.3" evidence="3"/>
<dbReference type="InterPro" id="IPR003661">
    <property type="entry name" value="HisK_dim/P_dom"/>
</dbReference>
<reference evidence="18" key="1">
    <citation type="submission" date="2022-07" db="EMBL/GenBank/DDBJ databases">
        <title>Fungi with potential for degradation of polypropylene.</title>
        <authorList>
            <person name="Gostincar C."/>
        </authorList>
    </citation>
    <scope>NUCLEOTIDE SEQUENCE</scope>
    <source>
        <strain evidence="18">EXF-13287</strain>
    </source>
</reference>
<dbReference type="CDD" id="cd17546">
    <property type="entry name" value="REC_hyHK_CKI1_RcsC-like"/>
    <property type="match status" value="1"/>
</dbReference>
<dbReference type="SUPFAM" id="SSF52172">
    <property type="entry name" value="CheY-like"/>
    <property type="match status" value="1"/>
</dbReference>
<organism evidence="18 19">
    <name type="scientific">Coniochaeta hoffmannii</name>
    <dbReference type="NCBI Taxonomy" id="91930"/>
    <lineage>
        <taxon>Eukaryota</taxon>
        <taxon>Fungi</taxon>
        <taxon>Dikarya</taxon>
        <taxon>Ascomycota</taxon>
        <taxon>Pezizomycotina</taxon>
        <taxon>Sordariomycetes</taxon>
        <taxon>Sordariomycetidae</taxon>
        <taxon>Coniochaetales</taxon>
        <taxon>Coniochaetaceae</taxon>
        <taxon>Coniochaeta</taxon>
    </lineage>
</organism>
<dbReference type="Gene3D" id="3.30.565.10">
    <property type="entry name" value="Histidine kinase-like ATPase, C-terminal domain"/>
    <property type="match status" value="1"/>
</dbReference>
<evidence type="ECO:0000256" key="12">
    <source>
        <dbReference type="PROSITE-ProRule" id="PRU00169"/>
    </source>
</evidence>
<evidence type="ECO:0000313" key="19">
    <source>
        <dbReference type="Proteomes" id="UP001174691"/>
    </source>
</evidence>
<dbReference type="CDD" id="cd00082">
    <property type="entry name" value="HisKA"/>
    <property type="match status" value="1"/>
</dbReference>
<dbReference type="PROSITE" id="PS50110">
    <property type="entry name" value="RESPONSE_REGULATORY"/>
    <property type="match status" value="1"/>
</dbReference>
<feature type="modified residue" description="4-aspartylphosphate" evidence="12">
    <location>
        <position position="880"/>
    </location>
</feature>
<feature type="domain" description="PAS" evidence="16">
    <location>
        <begin position="224"/>
        <end position="294"/>
    </location>
</feature>
<feature type="compositionally biased region" description="Basic and acidic residues" evidence="13">
    <location>
        <begin position="90"/>
        <end position="100"/>
    </location>
</feature>
<dbReference type="GO" id="GO:0000155">
    <property type="term" value="F:phosphorelay sensor kinase activity"/>
    <property type="evidence" value="ECO:0007669"/>
    <property type="project" value="InterPro"/>
</dbReference>
<evidence type="ECO:0000256" key="10">
    <source>
        <dbReference type="ARBA" id="ARBA00023012"/>
    </source>
</evidence>
<keyword evidence="5 12" id="KW-0597">Phosphoprotein</keyword>
<dbReference type="PANTHER" id="PTHR43047">
    <property type="entry name" value="TWO-COMPONENT HISTIDINE PROTEIN KINASE"/>
    <property type="match status" value="1"/>
</dbReference>
<dbReference type="SUPFAM" id="SSF47384">
    <property type="entry name" value="Homodimeric domain of signal transducing histidine kinase"/>
    <property type="match status" value="1"/>
</dbReference>
<dbReference type="FunFam" id="3.30.565.10:FF:000010">
    <property type="entry name" value="Sensor histidine kinase RcsC"/>
    <property type="match status" value="1"/>
</dbReference>
<feature type="domain" description="Histidine kinase" evidence="14">
    <location>
        <begin position="517"/>
        <end position="740"/>
    </location>
</feature>
<dbReference type="GO" id="GO:0005524">
    <property type="term" value="F:ATP binding"/>
    <property type="evidence" value="ECO:0007669"/>
    <property type="project" value="UniProtKB-KW"/>
</dbReference>
<dbReference type="Pfam" id="PF08447">
    <property type="entry name" value="PAS_3"/>
    <property type="match status" value="1"/>
</dbReference>
<accession>A0AA38RGY4</accession>
<feature type="region of interest" description="Disordered" evidence="13">
    <location>
        <begin position="90"/>
        <end position="124"/>
    </location>
</feature>
<evidence type="ECO:0000259" key="16">
    <source>
        <dbReference type="PROSITE" id="PS50112"/>
    </source>
</evidence>
<dbReference type="Gene3D" id="3.30.450.20">
    <property type="entry name" value="PAS domain"/>
    <property type="match status" value="2"/>
</dbReference>
<keyword evidence="4" id="KW-0963">Cytoplasm</keyword>
<dbReference type="PROSITE" id="PS50109">
    <property type="entry name" value="HIS_KIN"/>
    <property type="match status" value="1"/>
</dbReference>
<feature type="domain" description="PAC" evidence="17">
    <location>
        <begin position="297"/>
        <end position="350"/>
    </location>
</feature>
<feature type="region of interest" description="Disordered" evidence="13">
    <location>
        <begin position="132"/>
        <end position="151"/>
    </location>
</feature>
<comment type="caution">
    <text evidence="18">The sequence shown here is derived from an EMBL/GenBank/DDBJ whole genome shotgun (WGS) entry which is preliminary data.</text>
</comment>
<dbReference type="SUPFAM" id="SSF55785">
    <property type="entry name" value="PYP-like sensor domain (PAS domain)"/>
    <property type="match status" value="1"/>
</dbReference>
<dbReference type="SUPFAM" id="SSF55874">
    <property type="entry name" value="ATPase domain of HSP90 chaperone/DNA topoisomerase II/histidine kinase"/>
    <property type="match status" value="1"/>
</dbReference>
<comment type="catalytic activity">
    <reaction evidence="1">
        <text>ATP + protein L-histidine = ADP + protein N-phospho-L-histidine.</text>
        <dbReference type="EC" id="2.7.13.3"/>
    </reaction>
</comment>
<dbReference type="SMART" id="SM00086">
    <property type="entry name" value="PAC"/>
    <property type="match status" value="2"/>
</dbReference>
<dbReference type="InterPro" id="IPR035965">
    <property type="entry name" value="PAS-like_dom_sf"/>
</dbReference>
<keyword evidence="10" id="KW-0902">Two-component regulatory system</keyword>
<dbReference type="PRINTS" id="PR00344">
    <property type="entry name" value="BCTRLSENSOR"/>
</dbReference>
<keyword evidence="19" id="KW-1185">Reference proteome</keyword>
<dbReference type="FunFam" id="3.30.450.20:FF:000099">
    <property type="entry name" value="Sensory box sensor histidine kinase"/>
    <property type="match status" value="1"/>
</dbReference>
<evidence type="ECO:0000259" key="15">
    <source>
        <dbReference type="PROSITE" id="PS50110"/>
    </source>
</evidence>
<evidence type="ECO:0000259" key="17">
    <source>
        <dbReference type="PROSITE" id="PS50113"/>
    </source>
</evidence>
<dbReference type="InterPro" id="IPR001789">
    <property type="entry name" value="Sig_transdc_resp-reg_receiver"/>
</dbReference>
<dbReference type="PROSITE" id="PS50113">
    <property type="entry name" value="PAC"/>
    <property type="match status" value="1"/>
</dbReference>
<dbReference type="PROSITE" id="PS50112">
    <property type="entry name" value="PAS"/>
    <property type="match status" value="1"/>
</dbReference>
<comment type="subcellular location">
    <subcellularLocation>
        <location evidence="2">Cytoplasm</location>
    </subcellularLocation>
</comment>
<dbReference type="GO" id="GO:0005737">
    <property type="term" value="C:cytoplasm"/>
    <property type="evidence" value="ECO:0007669"/>
    <property type="project" value="UniProtKB-SubCell"/>
</dbReference>
<feature type="compositionally biased region" description="Polar residues" evidence="13">
    <location>
        <begin position="182"/>
        <end position="198"/>
    </location>
</feature>
<feature type="compositionally biased region" description="Low complexity" evidence="13">
    <location>
        <begin position="1030"/>
        <end position="1043"/>
    </location>
</feature>
<dbReference type="SMART" id="SM00448">
    <property type="entry name" value="REC"/>
    <property type="match status" value="1"/>
</dbReference>
<dbReference type="Gene3D" id="1.10.287.130">
    <property type="match status" value="1"/>
</dbReference>
<feature type="region of interest" description="Disordered" evidence="13">
    <location>
        <begin position="182"/>
        <end position="201"/>
    </location>
</feature>
<dbReference type="GO" id="GO:0009365">
    <property type="term" value="C:protein histidine kinase complex"/>
    <property type="evidence" value="ECO:0007669"/>
    <property type="project" value="UniProtKB-ARBA"/>
</dbReference>
<dbReference type="SMART" id="SM00387">
    <property type="entry name" value="HATPase_c"/>
    <property type="match status" value="1"/>
</dbReference>
<dbReference type="Pfam" id="PF02518">
    <property type="entry name" value="HATPase_c"/>
    <property type="match status" value="1"/>
</dbReference>
<evidence type="ECO:0000256" key="9">
    <source>
        <dbReference type="ARBA" id="ARBA00022840"/>
    </source>
</evidence>
<dbReference type="SMART" id="SM00091">
    <property type="entry name" value="PAS"/>
    <property type="match status" value="2"/>
</dbReference>
<evidence type="ECO:0000256" key="8">
    <source>
        <dbReference type="ARBA" id="ARBA00022777"/>
    </source>
</evidence>